<comment type="subcellular location">
    <subcellularLocation>
        <location evidence="5">Cell inner membrane</location>
        <topology evidence="5">Multi-pass membrane protein</topology>
    </subcellularLocation>
    <subcellularLocation>
        <location evidence="1">Membrane</location>
        <topology evidence="1">Multi-pass membrane protein</topology>
    </subcellularLocation>
</comment>
<keyword evidence="5" id="KW-0813">Transport</keyword>
<organism evidence="7 8">
    <name type="scientific">Parasynechococcus marenigrum (strain WH8102)</name>
    <dbReference type="NCBI Taxonomy" id="84588"/>
    <lineage>
        <taxon>Bacteria</taxon>
        <taxon>Bacillati</taxon>
        <taxon>Cyanobacteriota</taxon>
        <taxon>Cyanophyceae</taxon>
        <taxon>Synechococcales</taxon>
        <taxon>Prochlorococcaceae</taxon>
        <taxon>Parasynechococcus</taxon>
        <taxon>Parasynechococcus marenigrum</taxon>
    </lineage>
</organism>
<comment type="subunit">
    <text evidence="5">Forms a complex with TatA.</text>
</comment>
<keyword evidence="4 5" id="KW-0472">Membrane</keyword>
<dbReference type="Pfam" id="PF00902">
    <property type="entry name" value="TatC"/>
    <property type="match status" value="1"/>
</dbReference>
<dbReference type="STRING" id="84588.SYNW1839"/>
<dbReference type="NCBIfam" id="TIGR00945">
    <property type="entry name" value="tatC"/>
    <property type="match status" value="1"/>
</dbReference>
<dbReference type="GO" id="GO:0033281">
    <property type="term" value="C:TAT protein transport complex"/>
    <property type="evidence" value="ECO:0007669"/>
    <property type="project" value="UniProtKB-UniRule"/>
</dbReference>
<dbReference type="HAMAP" id="MF_00902">
    <property type="entry name" value="TatC"/>
    <property type="match status" value="1"/>
</dbReference>
<keyword evidence="3 5" id="KW-1133">Transmembrane helix</keyword>
<comment type="similarity">
    <text evidence="5">Belongs to the TatC family.</text>
</comment>
<feature type="transmembrane region" description="Helical" evidence="5">
    <location>
        <begin position="268"/>
        <end position="290"/>
    </location>
</feature>
<name>Q7U568_PARMW</name>
<dbReference type="GO" id="GO:0065002">
    <property type="term" value="P:intracellular protein transmembrane transport"/>
    <property type="evidence" value="ECO:0007669"/>
    <property type="project" value="TreeGrafter"/>
</dbReference>
<keyword evidence="5" id="KW-1003">Cell membrane</keyword>
<feature type="region of interest" description="Disordered" evidence="6">
    <location>
        <begin position="27"/>
        <end position="59"/>
    </location>
</feature>
<feature type="transmembrane region" description="Helical" evidence="5">
    <location>
        <begin position="245"/>
        <end position="262"/>
    </location>
</feature>
<evidence type="ECO:0000256" key="3">
    <source>
        <dbReference type="ARBA" id="ARBA00022989"/>
    </source>
</evidence>
<gene>
    <name evidence="5" type="primary">tatC</name>
    <name evidence="7" type="ordered locus">SYNW1839</name>
</gene>
<keyword evidence="5" id="KW-0997">Cell inner membrane</keyword>
<feature type="transmembrane region" description="Helical" evidence="5">
    <location>
        <begin position="160"/>
        <end position="184"/>
    </location>
</feature>
<evidence type="ECO:0000313" key="7">
    <source>
        <dbReference type="EMBL" id="CAE08354.1"/>
    </source>
</evidence>
<accession>Q7U568</accession>
<protein>
    <recommendedName>
        <fullName evidence="5">Sec-independent protein translocase protein TatC</fullName>
    </recommendedName>
</protein>
<keyword evidence="8" id="KW-1185">Reference proteome</keyword>
<feature type="transmembrane region" description="Helical" evidence="5">
    <location>
        <begin position="211"/>
        <end position="238"/>
    </location>
</feature>
<dbReference type="PRINTS" id="PR01840">
    <property type="entry name" value="TATCFAMILY"/>
</dbReference>
<evidence type="ECO:0000313" key="8">
    <source>
        <dbReference type="Proteomes" id="UP000001422"/>
    </source>
</evidence>
<evidence type="ECO:0000256" key="4">
    <source>
        <dbReference type="ARBA" id="ARBA00023136"/>
    </source>
</evidence>
<dbReference type="PROSITE" id="PS01218">
    <property type="entry name" value="TATC"/>
    <property type="match status" value="1"/>
</dbReference>
<dbReference type="InterPro" id="IPR019820">
    <property type="entry name" value="Sec-indep_translocase_CS"/>
</dbReference>
<keyword evidence="5" id="KW-0811">Translocation</keyword>
<dbReference type="PANTHER" id="PTHR30371:SF0">
    <property type="entry name" value="SEC-INDEPENDENT PROTEIN TRANSLOCASE PROTEIN TATC, CHLOROPLASTIC-RELATED"/>
    <property type="match status" value="1"/>
</dbReference>
<feature type="transmembrane region" description="Helical" evidence="5">
    <location>
        <begin position="121"/>
        <end position="148"/>
    </location>
</feature>
<dbReference type="AlphaFoldDB" id="Q7U568"/>
<feature type="transmembrane region" description="Helical" evidence="5">
    <location>
        <begin position="83"/>
        <end position="101"/>
    </location>
</feature>
<evidence type="ECO:0000256" key="5">
    <source>
        <dbReference type="HAMAP-Rule" id="MF_00902"/>
    </source>
</evidence>
<dbReference type="GO" id="GO:0009977">
    <property type="term" value="F:proton motive force dependent protein transmembrane transporter activity"/>
    <property type="evidence" value="ECO:0007669"/>
    <property type="project" value="TreeGrafter"/>
</dbReference>
<dbReference type="EMBL" id="BX569694">
    <property type="protein sequence ID" value="CAE08354.1"/>
    <property type="molecule type" value="Genomic_DNA"/>
</dbReference>
<keyword evidence="5" id="KW-0653">Protein transport</keyword>
<dbReference type="KEGG" id="syw:SYNW1839"/>
<dbReference type="eggNOG" id="COG0805">
    <property type="taxonomic scope" value="Bacteria"/>
</dbReference>
<proteinExistence type="inferred from homology"/>
<evidence type="ECO:0000256" key="1">
    <source>
        <dbReference type="ARBA" id="ARBA00004141"/>
    </source>
</evidence>
<dbReference type="PANTHER" id="PTHR30371">
    <property type="entry name" value="SEC-INDEPENDENT PROTEIN TRANSLOCASE PROTEIN TATC"/>
    <property type="match status" value="1"/>
</dbReference>
<dbReference type="HOGENOM" id="CLU_031942_4_0_3"/>
<dbReference type="Proteomes" id="UP000001422">
    <property type="component" value="Chromosome"/>
</dbReference>
<evidence type="ECO:0000256" key="2">
    <source>
        <dbReference type="ARBA" id="ARBA00022692"/>
    </source>
</evidence>
<keyword evidence="2 5" id="KW-0812">Transmembrane</keyword>
<dbReference type="InterPro" id="IPR002033">
    <property type="entry name" value="TatC"/>
</dbReference>
<sequence>MTHSGPRPDSAASRLLAWPLERADASARSAIPSVPDSSDGPVLKPPPPIRISGGTDPSALPNEVEMPLVDHLEELRQRVLRSLLAVVVSALVCLLAVKPLVRLLEVPAQGIHFLQLAPGEFLFVSLKVAGYAGLTLALPYVLFQLLAFVLPGLTIRERRLIAPAVAGSAVLFLAGIAFAGWALVPAALRFLVSYGADVVEPLWSIERYLDFVLLLMLATGLAFQLPVLQLLLGVLGLVRWRTMLGAWRWVVLGSALAGAVLTPSTDPITMLLLAGAITALFLIGVGLVAFTESLRPETP</sequence>
<comment type="function">
    <text evidence="5">Part of the twin-arginine translocation (Tat) system that transports large folded proteins containing a characteristic twin-arginine motif in their signal peptide across membranes.</text>
</comment>
<dbReference type="GO" id="GO:0043953">
    <property type="term" value="P:protein transport by the Tat complex"/>
    <property type="evidence" value="ECO:0007669"/>
    <property type="project" value="UniProtKB-UniRule"/>
</dbReference>
<evidence type="ECO:0000256" key="6">
    <source>
        <dbReference type="SAM" id="MobiDB-lite"/>
    </source>
</evidence>
<reference evidence="7 8" key="1">
    <citation type="journal article" date="2003" name="Nature">
        <title>The genome of a motile marine Synechococcus.</title>
        <authorList>
            <person name="Palenik B."/>
            <person name="Brahamsha B."/>
            <person name="Larimer F."/>
            <person name="Land M."/>
            <person name="Hauser L."/>
            <person name="Chain P."/>
            <person name="Lamerdin J."/>
            <person name="Regala W."/>
            <person name="Allen E.A."/>
            <person name="McCarren J."/>
            <person name="Paulsen I."/>
            <person name="Dufresne A."/>
            <person name="Partensky F."/>
            <person name="Webb E."/>
            <person name="Waterbury J."/>
        </authorList>
    </citation>
    <scope>NUCLEOTIDE SEQUENCE [LARGE SCALE GENOMIC DNA]</scope>
    <source>
        <strain evidence="7 8">WH8102</strain>
    </source>
</reference>